<evidence type="ECO:0000313" key="4">
    <source>
        <dbReference type="Proteomes" id="UP000555411"/>
    </source>
</evidence>
<accession>A0A842I418</accession>
<dbReference type="AlphaFoldDB" id="A0A842I418"/>
<evidence type="ECO:0000313" key="3">
    <source>
        <dbReference type="EMBL" id="MBC2834590.1"/>
    </source>
</evidence>
<proteinExistence type="predicted"/>
<dbReference type="InterPro" id="IPR000683">
    <property type="entry name" value="Gfo/Idh/MocA-like_OxRdtase_N"/>
</dbReference>
<dbReference type="Pfam" id="PF01408">
    <property type="entry name" value="GFO_IDH_MocA"/>
    <property type="match status" value="1"/>
</dbReference>
<dbReference type="InterPro" id="IPR036291">
    <property type="entry name" value="NAD(P)-bd_dom_sf"/>
</dbReference>
<dbReference type="SUPFAM" id="SSF55347">
    <property type="entry name" value="Glyceraldehyde-3-phosphate dehydrogenase-like, C-terminal domain"/>
    <property type="match status" value="1"/>
</dbReference>
<dbReference type="Pfam" id="PF22725">
    <property type="entry name" value="GFO_IDH_MocA_C3"/>
    <property type="match status" value="1"/>
</dbReference>
<organism evidence="3 4">
    <name type="scientific">Paragemmobacter straminiformis</name>
    <dbReference type="NCBI Taxonomy" id="2045119"/>
    <lineage>
        <taxon>Bacteria</taxon>
        <taxon>Pseudomonadati</taxon>
        <taxon>Pseudomonadota</taxon>
        <taxon>Alphaproteobacteria</taxon>
        <taxon>Rhodobacterales</taxon>
        <taxon>Paracoccaceae</taxon>
        <taxon>Paragemmobacter</taxon>
    </lineage>
</organism>
<protein>
    <submittedName>
        <fullName evidence="3">Gfo/Idh/MocA family oxidoreductase</fullName>
    </submittedName>
</protein>
<dbReference type="SUPFAM" id="SSF51735">
    <property type="entry name" value="NAD(P)-binding Rossmann-fold domains"/>
    <property type="match status" value="1"/>
</dbReference>
<feature type="domain" description="Gfo/Idh/MocA-like oxidoreductase N-terminal" evidence="1">
    <location>
        <begin position="4"/>
        <end position="129"/>
    </location>
</feature>
<evidence type="ECO:0000259" key="1">
    <source>
        <dbReference type="Pfam" id="PF01408"/>
    </source>
</evidence>
<dbReference type="InterPro" id="IPR055170">
    <property type="entry name" value="GFO_IDH_MocA-like_dom"/>
</dbReference>
<feature type="domain" description="GFO/IDH/MocA-like oxidoreductase" evidence="2">
    <location>
        <begin position="141"/>
        <end position="272"/>
    </location>
</feature>
<dbReference type="RefSeq" id="WP_185796174.1">
    <property type="nucleotide sequence ID" value="NZ_JACLQD010000001.1"/>
</dbReference>
<keyword evidence="4" id="KW-1185">Reference proteome</keyword>
<dbReference type="GO" id="GO:0000166">
    <property type="term" value="F:nucleotide binding"/>
    <property type="evidence" value="ECO:0007669"/>
    <property type="project" value="InterPro"/>
</dbReference>
<name>A0A842I418_9RHOB</name>
<dbReference type="Gene3D" id="3.40.50.720">
    <property type="entry name" value="NAD(P)-binding Rossmann-like Domain"/>
    <property type="match status" value="1"/>
</dbReference>
<gene>
    <name evidence="3" type="ORF">H7F16_03670</name>
</gene>
<sequence>MRLKLGMVGGGQGAFIGGLHRIAARLDGQWELVAGALSSDPIRAVLSAHTLGIAAERSYASYAAMATAEAARADGIDAVAIVTPNHLHAPVATAFLHAGIPVICDKPMTRTAAEAEALAALVAETGVPFILTQTYTGYAMVREARALVARGAIGPVRHVQVEYLQDWLASPVEATGQKQALWRTDPAMSGDGGCIADIGTHALNLATFVSGLAPVAVLADLTAFGPGRRLDDNAAVMLRFDQGAKGMIWATQIAPGTKNALRLRIVGAAGGLSWDQEHPDDLSFTPLGEPTRLLRRGGETVLTPSRTPAGHPEGYLDAFATLYADAAQAVRAYRSRQAGDLPADLPGSAEGVSGMRFVAACVASSRKGGVWVDLDGQSCRAGAA</sequence>
<dbReference type="InterPro" id="IPR051317">
    <property type="entry name" value="Gfo/Idh/MocA_oxidoreduct"/>
</dbReference>
<dbReference type="Proteomes" id="UP000555411">
    <property type="component" value="Unassembled WGS sequence"/>
</dbReference>
<dbReference type="Gene3D" id="3.30.360.10">
    <property type="entry name" value="Dihydrodipicolinate Reductase, domain 2"/>
    <property type="match status" value="1"/>
</dbReference>
<dbReference type="PANTHER" id="PTHR43708">
    <property type="entry name" value="CONSERVED EXPRESSED OXIDOREDUCTASE (EUROFUNG)"/>
    <property type="match status" value="1"/>
</dbReference>
<dbReference type="EMBL" id="JACLQD010000001">
    <property type="protein sequence ID" value="MBC2834590.1"/>
    <property type="molecule type" value="Genomic_DNA"/>
</dbReference>
<comment type="caution">
    <text evidence="3">The sequence shown here is derived from an EMBL/GenBank/DDBJ whole genome shotgun (WGS) entry which is preliminary data.</text>
</comment>
<dbReference type="PANTHER" id="PTHR43708:SF3">
    <property type="entry name" value="OXIDOREDUCTASE"/>
    <property type="match status" value="1"/>
</dbReference>
<evidence type="ECO:0000259" key="2">
    <source>
        <dbReference type="Pfam" id="PF22725"/>
    </source>
</evidence>
<reference evidence="3 4" key="1">
    <citation type="journal article" date="2017" name="Int. J. Syst. Evol. Microbiol.">
        <title>Gemmobacter straminiformis sp. nov., isolated from an artificial fountain.</title>
        <authorList>
            <person name="Kang J.Y."/>
            <person name="Kim M.J."/>
            <person name="Chun J."/>
            <person name="Son K.P."/>
            <person name="Jahng K.Y."/>
        </authorList>
    </citation>
    <scope>NUCLEOTIDE SEQUENCE [LARGE SCALE GENOMIC DNA]</scope>
    <source>
        <strain evidence="3 4">CAM-8</strain>
    </source>
</reference>